<organism evidence="1 2">
    <name type="scientific">Paenibacillus mucilaginosus (strain KNP414)</name>
    <dbReference type="NCBI Taxonomy" id="1036673"/>
    <lineage>
        <taxon>Bacteria</taxon>
        <taxon>Bacillati</taxon>
        <taxon>Bacillota</taxon>
        <taxon>Bacilli</taxon>
        <taxon>Bacillales</taxon>
        <taxon>Paenibacillaceae</taxon>
        <taxon>Paenibacillus</taxon>
    </lineage>
</organism>
<gene>
    <name evidence="1" type="ordered locus">KNP414_03664</name>
</gene>
<dbReference type="InterPro" id="IPR026838">
    <property type="entry name" value="YheC/D"/>
</dbReference>
<dbReference type="Pfam" id="PF14398">
    <property type="entry name" value="ATPgrasp_YheCD"/>
    <property type="match status" value="1"/>
</dbReference>
<dbReference type="HOGENOM" id="CLU_044334_2_0_9"/>
<proteinExistence type="predicted"/>
<dbReference type="AlphaFoldDB" id="F8FFH5"/>
<dbReference type="Proteomes" id="UP000006620">
    <property type="component" value="Chromosome"/>
</dbReference>
<name>F8FFH5_PAEMK</name>
<dbReference type="PATRIC" id="fig|1036673.3.peg.3356"/>
<dbReference type="Gene3D" id="3.30.470.20">
    <property type="entry name" value="ATP-grasp fold, B domain"/>
    <property type="match status" value="1"/>
</dbReference>
<reference evidence="2" key="1">
    <citation type="submission" date="2011-06" db="EMBL/GenBank/DDBJ databases">
        <title>Complete genome sequence of Paenibacillus mucilaginosus KNP414.</title>
        <authorList>
            <person name="Wang J."/>
            <person name="Hu S."/>
            <person name="Hu X."/>
            <person name="Zhang B."/>
            <person name="Dong D."/>
            <person name="Zhang S."/>
            <person name="Zhao K."/>
            <person name="Wu D."/>
        </authorList>
    </citation>
    <scope>NUCLEOTIDE SEQUENCE [LARGE SCALE GENOMIC DNA]</scope>
    <source>
        <strain evidence="2">KNP414</strain>
    </source>
</reference>
<sequence>MKPAKRTLVSKWTKTKRLLQNRGLRKFIPETRLFSRTNLLYLLKKYRMIYVKPVKGSGGKGVIRAEVRRIRGKTLLRYQQGTTIRTFTSFGAFYASLYRTKFPRPYLVQQGIPLLTLQGRPFDIRVMVQRTATRRWRTTGIIGRLAHPKRAVTNYHSQGRPLPLRILFASRLSPARRRRLTASLARLGLRIAHDLGRKYPGFRELGVDVGMDARLHPWVLEVNTAPDARIFNELKNKRIFRRVLLYAKANGRYKSRKLPRV</sequence>
<dbReference type="SUPFAM" id="SSF56059">
    <property type="entry name" value="Glutathione synthetase ATP-binding domain-like"/>
    <property type="match status" value="1"/>
</dbReference>
<protein>
    <recommendedName>
        <fullName evidence="3">YheD</fullName>
    </recommendedName>
</protein>
<dbReference type="KEGG" id="pms:KNP414_03664"/>
<accession>F8FFH5</accession>
<reference evidence="1 2" key="2">
    <citation type="journal article" date="2013" name="Genome Announc.">
        <title>Genome Sequence of Growth-Improving Paenibacillus mucilaginosus Strain KNP414.</title>
        <authorList>
            <person name="Lu J.J."/>
            <person name="Wang J.F."/>
            <person name="Hu X.F."/>
        </authorList>
    </citation>
    <scope>NUCLEOTIDE SEQUENCE [LARGE SCALE GENOMIC DNA]</scope>
    <source>
        <strain evidence="1 2">KNP414</strain>
    </source>
</reference>
<evidence type="ECO:0000313" key="1">
    <source>
        <dbReference type="EMBL" id="AEI42203.1"/>
    </source>
</evidence>
<evidence type="ECO:0000313" key="2">
    <source>
        <dbReference type="Proteomes" id="UP000006620"/>
    </source>
</evidence>
<dbReference type="EMBL" id="CP002869">
    <property type="protein sequence ID" value="AEI42203.1"/>
    <property type="molecule type" value="Genomic_DNA"/>
</dbReference>
<dbReference type="RefSeq" id="WP_013917360.1">
    <property type="nucleotide sequence ID" value="NC_015690.1"/>
</dbReference>
<evidence type="ECO:0008006" key="3">
    <source>
        <dbReference type="Google" id="ProtNLM"/>
    </source>
</evidence>